<keyword evidence="8" id="KW-1185">Reference proteome</keyword>
<dbReference type="Pfam" id="PF08281">
    <property type="entry name" value="Sigma70_r4_2"/>
    <property type="match status" value="1"/>
</dbReference>
<dbReference type="SUPFAM" id="SSF88946">
    <property type="entry name" value="Sigma2 domain of RNA polymerase sigma factors"/>
    <property type="match status" value="1"/>
</dbReference>
<evidence type="ECO:0000259" key="6">
    <source>
        <dbReference type="Pfam" id="PF08281"/>
    </source>
</evidence>
<feature type="domain" description="RNA polymerase sigma factor 70 region 4 type 2" evidence="6">
    <location>
        <begin position="105"/>
        <end position="156"/>
    </location>
</feature>
<dbReference type="GO" id="GO:0016987">
    <property type="term" value="F:sigma factor activity"/>
    <property type="evidence" value="ECO:0007669"/>
    <property type="project" value="UniProtKB-KW"/>
</dbReference>
<dbReference type="InterPro" id="IPR039425">
    <property type="entry name" value="RNA_pol_sigma-70-like"/>
</dbReference>
<dbReference type="OrthoDB" id="9780326at2"/>
<accession>A0A369QLC8</accession>
<sequence length="176" mass="20373">MTAPLDALFLAEVNQHLGIAHKVCRMYVSAVEEQEDLLQEIMYQLWRSYASFQHQARFSTWMYQVCLNTAITCLRKNQKNKAKALTGKHLQIPDYTYAPSEDHLEILYRAIGNLTAVNKALILLYLEDLSYEEMAQITGLTVSNVSVRLVRTKKELEKQLNNLSKTENVRHDRVKK</sequence>
<dbReference type="GO" id="GO:0006352">
    <property type="term" value="P:DNA-templated transcription initiation"/>
    <property type="evidence" value="ECO:0007669"/>
    <property type="project" value="InterPro"/>
</dbReference>
<dbReference type="InterPro" id="IPR007627">
    <property type="entry name" value="RNA_pol_sigma70_r2"/>
</dbReference>
<evidence type="ECO:0000256" key="3">
    <source>
        <dbReference type="ARBA" id="ARBA00023082"/>
    </source>
</evidence>
<comment type="caution">
    <text evidence="7">The sequence shown here is derived from an EMBL/GenBank/DDBJ whole genome shotgun (WGS) entry which is preliminary data.</text>
</comment>
<evidence type="ECO:0000313" key="8">
    <source>
        <dbReference type="Proteomes" id="UP000253919"/>
    </source>
</evidence>
<dbReference type="EMBL" id="QASA01000001">
    <property type="protein sequence ID" value="RDC63649.1"/>
    <property type="molecule type" value="Genomic_DNA"/>
</dbReference>
<comment type="similarity">
    <text evidence="1">Belongs to the sigma-70 factor family. ECF subfamily.</text>
</comment>
<dbReference type="Proteomes" id="UP000253919">
    <property type="component" value="Unassembled WGS sequence"/>
</dbReference>
<dbReference type="PANTHER" id="PTHR43133:SF45">
    <property type="entry name" value="RNA POLYMERASE ECF-TYPE SIGMA FACTOR"/>
    <property type="match status" value="1"/>
</dbReference>
<proteinExistence type="inferred from homology"/>
<keyword evidence="2" id="KW-0805">Transcription regulation</keyword>
<dbReference type="Gene3D" id="1.10.1740.10">
    <property type="match status" value="1"/>
</dbReference>
<dbReference type="Gene3D" id="1.10.10.10">
    <property type="entry name" value="Winged helix-like DNA-binding domain superfamily/Winged helix DNA-binding domain"/>
    <property type="match status" value="1"/>
</dbReference>
<dbReference type="RefSeq" id="WP_115372913.1">
    <property type="nucleotide sequence ID" value="NZ_QASA01000001.1"/>
</dbReference>
<feature type="domain" description="RNA polymerase sigma-70 region 2" evidence="5">
    <location>
        <begin position="13"/>
        <end position="79"/>
    </location>
</feature>
<dbReference type="Pfam" id="PF04542">
    <property type="entry name" value="Sigma70_r2"/>
    <property type="match status" value="1"/>
</dbReference>
<protein>
    <submittedName>
        <fullName evidence="7">Uncharacterized protein</fullName>
    </submittedName>
</protein>
<dbReference type="InterPro" id="IPR013249">
    <property type="entry name" value="RNA_pol_sigma70_r4_t2"/>
</dbReference>
<dbReference type="AlphaFoldDB" id="A0A369QLC8"/>
<organism evidence="7 8">
    <name type="scientific">Adhaeribacter pallidiroseus</name>
    <dbReference type="NCBI Taxonomy" id="2072847"/>
    <lineage>
        <taxon>Bacteria</taxon>
        <taxon>Pseudomonadati</taxon>
        <taxon>Bacteroidota</taxon>
        <taxon>Cytophagia</taxon>
        <taxon>Cytophagales</taxon>
        <taxon>Hymenobacteraceae</taxon>
        <taxon>Adhaeribacter</taxon>
    </lineage>
</organism>
<dbReference type="GO" id="GO:0003677">
    <property type="term" value="F:DNA binding"/>
    <property type="evidence" value="ECO:0007669"/>
    <property type="project" value="InterPro"/>
</dbReference>
<dbReference type="NCBIfam" id="TIGR02937">
    <property type="entry name" value="sigma70-ECF"/>
    <property type="match status" value="1"/>
</dbReference>
<evidence type="ECO:0000256" key="1">
    <source>
        <dbReference type="ARBA" id="ARBA00010641"/>
    </source>
</evidence>
<dbReference type="InterPro" id="IPR036388">
    <property type="entry name" value="WH-like_DNA-bd_sf"/>
</dbReference>
<dbReference type="InterPro" id="IPR013324">
    <property type="entry name" value="RNA_pol_sigma_r3/r4-like"/>
</dbReference>
<dbReference type="InterPro" id="IPR014284">
    <property type="entry name" value="RNA_pol_sigma-70_dom"/>
</dbReference>
<keyword evidence="3" id="KW-0731">Sigma factor</keyword>
<dbReference type="PANTHER" id="PTHR43133">
    <property type="entry name" value="RNA POLYMERASE ECF-TYPE SIGMA FACTO"/>
    <property type="match status" value="1"/>
</dbReference>
<evidence type="ECO:0000259" key="5">
    <source>
        <dbReference type="Pfam" id="PF04542"/>
    </source>
</evidence>
<keyword evidence="4" id="KW-0804">Transcription</keyword>
<dbReference type="InterPro" id="IPR013325">
    <property type="entry name" value="RNA_pol_sigma_r2"/>
</dbReference>
<evidence type="ECO:0000256" key="2">
    <source>
        <dbReference type="ARBA" id="ARBA00023015"/>
    </source>
</evidence>
<reference evidence="7 8" key="1">
    <citation type="submission" date="2018-04" db="EMBL/GenBank/DDBJ databases">
        <title>Adhaeribacter sp. HMF7616 genome sequencing and assembly.</title>
        <authorList>
            <person name="Kang H."/>
            <person name="Kang J."/>
            <person name="Cha I."/>
            <person name="Kim H."/>
            <person name="Joh K."/>
        </authorList>
    </citation>
    <scope>NUCLEOTIDE SEQUENCE [LARGE SCALE GENOMIC DNA]</scope>
    <source>
        <strain evidence="7 8">HMF7616</strain>
    </source>
</reference>
<gene>
    <name evidence="7" type="ORF">AHMF7616_02254</name>
</gene>
<dbReference type="SUPFAM" id="SSF88659">
    <property type="entry name" value="Sigma3 and sigma4 domains of RNA polymerase sigma factors"/>
    <property type="match status" value="1"/>
</dbReference>
<evidence type="ECO:0000256" key="4">
    <source>
        <dbReference type="ARBA" id="ARBA00023163"/>
    </source>
</evidence>
<name>A0A369QLC8_9BACT</name>
<evidence type="ECO:0000313" key="7">
    <source>
        <dbReference type="EMBL" id="RDC63649.1"/>
    </source>
</evidence>